<dbReference type="AlphaFoldDB" id="A0AAD7G662"/>
<gene>
    <name evidence="1" type="ORF">B0H17DRAFT_1095987</name>
</gene>
<dbReference type="Proteomes" id="UP001221757">
    <property type="component" value="Unassembled WGS sequence"/>
</dbReference>
<evidence type="ECO:0000313" key="1">
    <source>
        <dbReference type="EMBL" id="KAJ7659866.1"/>
    </source>
</evidence>
<name>A0AAD7G662_MYCRO</name>
<reference evidence="1" key="1">
    <citation type="submission" date="2023-03" db="EMBL/GenBank/DDBJ databases">
        <title>Massive genome expansion in bonnet fungi (Mycena s.s.) driven by repeated elements and novel gene families across ecological guilds.</title>
        <authorList>
            <consortium name="Lawrence Berkeley National Laboratory"/>
            <person name="Harder C.B."/>
            <person name="Miyauchi S."/>
            <person name="Viragh M."/>
            <person name="Kuo A."/>
            <person name="Thoen E."/>
            <person name="Andreopoulos B."/>
            <person name="Lu D."/>
            <person name="Skrede I."/>
            <person name="Drula E."/>
            <person name="Henrissat B."/>
            <person name="Morin E."/>
            <person name="Kohler A."/>
            <person name="Barry K."/>
            <person name="LaButti K."/>
            <person name="Morin E."/>
            <person name="Salamov A."/>
            <person name="Lipzen A."/>
            <person name="Mereny Z."/>
            <person name="Hegedus B."/>
            <person name="Baldrian P."/>
            <person name="Stursova M."/>
            <person name="Weitz H."/>
            <person name="Taylor A."/>
            <person name="Grigoriev I.V."/>
            <person name="Nagy L.G."/>
            <person name="Martin F."/>
            <person name="Kauserud H."/>
        </authorList>
    </citation>
    <scope>NUCLEOTIDE SEQUENCE</scope>
    <source>
        <strain evidence="1">CBHHK067</strain>
    </source>
</reference>
<keyword evidence="2" id="KW-1185">Reference proteome</keyword>
<dbReference type="EMBL" id="JARKIE010000267">
    <property type="protein sequence ID" value="KAJ7659866.1"/>
    <property type="molecule type" value="Genomic_DNA"/>
</dbReference>
<organism evidence="1 2">
    <name type="scientific">Mycena rosella</name>
    <name type="common">Pink bonnet</name>
    <name type="synonym">Agaricus rosellus</name>
    <dbReference type="NCBI Taxonomy" id="1033263"/>
    <lineage>
        <taxon>Eukaryota</taxon>
        <taxon>Fungi</taxon>
        <taxon>Dikarya</taxon>
        <taxon>Basidiomycota</taxon>
        <taxon>Agaricomycotina</taxon>
        <taxon>Agaricomycetes</taxon>
        <taxon>Agaricomycetidae</taxon>
        <taxon>Agaricales</taxon>
        <taxon>Marasmiineae</taxon>
        <taxon>Mycenaceae</taxon>
        <taxon>Mycena</taxon>
    </lineage>
</organism>
<sequence length="74" mass="8163">MFTLLASTMGLLIAALHIIVFYRNTCGSGSPWIEAPLHGTKDLPSCHLLVSPTWLDISFVLRGRVWISRISLPA</sequence>
<accession>A0AAD7G662</accession>
<proteinExistence type="predicted"/>
<evidence type="ECO:0000313" key="2">
    <source>
        <dbReference type="Proteomes" id="UP001221757"/>
    </source>
</evidence>
<comment type="caution">
    <text evidence="1">The sequence shown here is derived from an EMBL/GenBank/DDBJ whole genome shotgun (WGS) entry which is preliminary data.</text>
</comment>
<protein>
    <submittedName>
        <fullName evidence="1">Uncharacterized protein</fullName>
    </submittedName>
</protein>